<sequence>MESKTDSCSENETVHVTTLLSLKKRCERLLEMKKQILLKQTASRENTTQLVENVPTTSFAEAENHNEKPDDSDLANCDTITFNAANSAELLKFGDPDNVSEPDITATNNVVSISPEKNACIDALISSSTDSNNDLIPESNLEREVAAESRIRKRKADKMSSKRFRNKRLRMLGREYVGFRKTDHEKFLQDSIKPARNLGRLTFLGTLGIKEWTVRYWLGETPRNETTMNRREDNALRTSTLKEFVQAFLRDMPKMPSHYCRKEKRSNGRKHPPRTNSLTLTMRPRGVYGIDGKLIGIGGDRENPVFTNEY</sequence>
<gene>
    <name evidence="2" type="ORF">EVAR_84073_1</name>
</gene>
<feature type="region of interest" description="Disordered" evidence="1">
    <location>
        <begin position="256"/>
        <end position="280"/>
    </location>
</feature>
<dbReference type="AlphaFoldDB" id="A0A4C1V034"/>
<evidence type="ECO:0000256" key="1">
    <source>
        <dbReference type="SAM" id="MobiDB-lite"/>
    </source>
</evidence>
<organism evidence="2 3">
    <name type="scientific">Eumeta variegata</name>
    <name type="common">Bagworm moth</name>
    <name type="synonym">Eumeta japonica</name>
    <dbReference type="NCBI Taxonomy" id="151549"/>
    <lineage>
        <taxon>Eukaryota</taxon>
        <taxon>Metazoa</taxon>
        <taxon>Ecdysozoa</taxon>
        <taxon>Arthropoda</taxon>
        <taxon>Hexapoda</taxon>
        <taxon>Insecta</taxon>
        <taxon>Pterygota</taxon>
        <taxon>Neoptera</taxon>
        <taxon>Endopterygota</taxon>
        <taxon>Lepidoptera</taxon>
        <taxon>Glossata</taxon>
        <taxon>Ditrysia</taxon>
        <taxon>Tineoidea</taxon>
        <taxon>Psychidae</taxon>
        <taxon>Oiketicinae</taxon>
        <taxon>Eumeta</taxon>
    </lineage>
</organism>
<protein>
    <submittedName>
        <fullName evidence="2">Uncharacterized protein</fullName>
    </submittedName>
</protein>
<name>A0A4C1V034_EUMVA</name>
<feature type="compositionally biased region" description="Basic residues" evidence="1">
    <location>
        <begin position="259"/>
        <end position="273"/>
    </location>
</feature>
<dbReference type="Proteomes" id="UP000299102">
    <property type="component" value="Unassembled WGS sequence"/>
</dbReference>
<evidence type="ECO:0000313" key="2">
    <source>
        <dbReference type="EMBL" id="GBP31627.1"/>
    </source>
</evidence>
<reference evidence="2 3" key="1">
    <citation type="journal article" date="2019" name="Commun. Biol.">
        <title>The bagworm genome reveals a unique fibroin gene that provides high tensile strength.</title>
        <authorList>
            <person name="Kono N."/>
            <person name="Nakamura H."/>
            <person name="Ohtoshi R."/>
            <person name="Tomita M."/>
            <person name="Numata K."/>
            <person name="Arakawa K."/>
        </authorList>
    </citation>
    <scope>NUCLEOTIDE SEQUENCE [LARGE SCALE GENOMIC DNA]</scope>
</reference>
<keyword evidence="3" id="KW-1185">Reference proteome</keyword>
<comment type="caution">
    <text evidence="2">The sequence shown here is derived from an EMBL/GenBank/DDBJ whole genome shotgun (WGS) entry which is preliminary data.</text>
</comment>
<accession>A0A4C1V034</accession>
<dbReference type="EMBL" id="BGZK01000249">
    <property type="protein sequence ID" value="GBP31627.1"/>
    <property type="molecule type" value="Genomic_DNA"/>
</dbReference>
<proteinExistence type="predicted"/>
<evidence type="ECO:0000313" key="3">
    <source>
        <dbReference type="Proteomes" id="UP000299102"/>
    </source>
</evidence>
<dbReference type="OrthoDB" id="7436568at2759"/>